<evidence type="ECO:0000313" key="9">
    <source>
        <dbReference type="Proteomes" id="UP000217076"/>
    </source>
</evidence>
<evidence type="ECO:0000256" key="2">
    <source>
        <dbReference type="ARBA" id="ARBA00022691"/>
    </source>
</evidence>
<sequence length="382" mass="42522">MNKLTPPPPAGDAAQAPRTGGDRFNMDGHKLYWHLDRVHAWQQGERIAPLHIDMGIVTGCNMACTYCYGVIQGRSGYGTDKKGVFHMPRQAILDTFSGAKDSGVRSIALIGEGENTLNPHLTDALEHGRSIGLDLSLATNGIRISPEPADLDALLGGLVWLRVNISASNPDSFQRIHKSGHFERVLGNVRALLARKREKGFATTIGLQMVLTADNVDDMVPLARIGAELGVDYLVIKPCSDTYDGTLGAPHQGYRDMADLMRQAEAQSTDGYRVIVKWVKMDNAGWKDYPVCFGTQFLMAISGNGNVFPCGHWFDHRSDEFLMGNVIETPFAEIVKSERYWEVQQRVQTVNVNHDCESNCRQHYINRFLDRLGDRPDHINFI</sequence>
<keyword evidence="3" id="KW-0479">Metal-binding</keyword>
<feature type="compositionally biased region" description="Pro residues" evidence="6">
    <location>
        <begin position="1"/>
        <end position="10"/>
    </location>
</feature>
<dbReference type="SUPFAM" id="SSF102114">
    <property type="entry name" value="Radical SAM enzymes"/>
    <property type="match status" value="1"/>
</dbReference>
<feature type="region of interest" description="Disordered" evidence="6">
    <location>
        <begin position="1"/>
        <end position="21"/>
    </location>
</feature>
<dbReference type="PROSITE" id="PS51918">
    <property type="entry name" value="RADICAL_SAM"/>
    <property type="match status" value="1"/>
</dbReference>
<dbReference type="OrthoDB" id="9782387at2"/>
<dbReference type="InterPro" id="IPR023885">
    <property type="entry name" value="4Fe4S-binding_SPASM_dom"/>
</dbReference>
<keyword evidence="5" id="KW-0411">Iron-sulfur</keyword>
<evidence type="ECO:0000256" key="5">
    <source>
        <dbReference type="ARBA" id="ARBA00023014"/>
    </source>
</evidence>
<dbReference type="CDD" id="cd01335">
    <property type="entry name" value="Radical_SAM"/>
    <property type="match status" value="1"/>
</dbReference>
<dbReference type="AlphaFoldDB" id="A0A1G7TUA3"/>
<dbReference type="Proteomes" id="UP000217076">
    <property type="component" value="Unassembled WGS sequence"/>
</dbReference>
<keyword evidence="9" id="KW-1185">Reference proteome</keyword>
<evidence type="ECO:0000256" key="6">
    <source>
        <dbReference type="SAM" id="MobiDB-lite"/>
    </source>
</evidence>
<dbReference type="PANTHER" id="PTHR11228:SF7">
    <property type="entry name" value="PQQA PEPTIDE CYCLASE"/>
    <property type="match status" value="1"/>
</dbReference>
<dbReference type="Pfam" id="PF04055">
    <property type="entry name" value="Radical_SAM"/>
    <property type="match status" value="1"/>
</dbReference>
<keyword evidence="2" id="KW-0949">S-adenosyl-L-methionine</keyword>
<dbReference type="SFLD" id="SFLDS00029">
    <property type="entry name" value="Radical_SAM"/>
    <property type="match status" value="1"/>
</dbReference>
<feature type="domain" description="Radical SAM core" evidence="7">
    <location>
        <begin position="46"/>
        <end position="273"/>
    </location>
</feature>
<dbReference type="RefSeq" id="WP_092613980.1">
    <property type="nucleotide sequence ID" value="NZ_FNCV01000001.1"/>
</dbReference>
<reference evidence="9" key="1">
    <citation type="submission" date="2016-10" db="EMBL/GenBank/DDBJ databases">
        <authorList>
            <person name="Varghese N."/>
            <person name="Submissions S."/>
        </authorList>
    </citation>
    <scope>NUCLEOTIDE SEQUENCE [LARGE SCALE GENOMIC DNA]</scope>
    <source>
        <strain evidence="9">930I</strain>
    </source>
</reference>
<proteinExistence type="predicted"/>
<dbReference type="PANTHER" id="PTHR11228">
    <property type="entry name" value="RADICAL SAM DOMAIN PROTEIN"/>
    <property type="match status" value="1"/>
</dbReference>
<dbReference type="SFLD" id="SFLDG01067">
    <property type="entry name" value="SPASM/twitch_domain_containing"/>
    <property type="match status" value="1"/>
</dbReference>
<comment type="cofactor">
    <cofactor evidence="1">
        <name>[4Fe-4S] cluster</name>
        <dbReference type="ChEBI" id="CHEBI:49883"/>
    </cofactor>
</comment>
<organism evidence="8 9">
    <name type="scientific">Roseospirillum parvum</name>
    <dbReference type="NCBI Taxonomy" id="83401"/>
    <lineage>
        <taxon>Bacteria</taxon>
        <taxon>Pseudomonadati</taxon>
        <taxon>Pseudomonadota</taxon>
        <taxon>Alphaproteobacteria</taxon>
        <taxon>Rhodospirillales</taxon>
        <taxon>Rhodospirillaceae</taxon>
        <taxon>Roseospirillum</taxon>
    </lineage>
</organism>
<dbReference type="GO" id="GO:0051536">
    <property type="term" value="F:iron-sulfur cluster binding"/>
    <property type="evidence" value="ECO:0007669"/>
    <property type="project" value="UniProtKB-KW"/>
</dbReference>
<dbReference type="InterPro" id="IPR013785">
    <property type="entry name" value="Aldolase_TIM"/>
</dbReference>
<evidence type="ECO:0000256" key="4">
    <source>
        <dbReference type="ARBA" id="ARBA00023004"/>
    </source>
</evidence>
<dbReference type="EMBL" id="FNCV01000001">
    <property type="protein sequence ID" value="SDG38823.1"/>
    <property type="molecule type" value="Genomic_DNA"/>
</dbReference>
<dbReference type="Pfam" id="PF13186">
    <property type="entry name" value="SPASM"/>
    <property type="match status" value="1"/>
</dbReference>
<dbReference type="InterPro" id="IPR007197">
    <property type="entry name" value="rSAM"/>
</dbReference>
<dbReference type="GO" id="GO:0003824">
    <property type="term" value="F:catalytic activity"/>
    <property type="evidence" value="ECO:0007669"/>
    <property type="project" value="InterPro"/>
</dbReference>
<evidence type="ECO:0000259" key="7">
    <source>
        <dbReference type="PROSITE" id="PS51918"/>
    </source>
</evidence>
<accession>A0A1G7TUA3</accession>
<evidence type="ECO:0000256" key="1">
    <source>
        <dbReference type="ARBA" id="ARBA00001966"/>
    </source>
</evidence>
<evidence type="ECO:0000313" key="8">
    <source>
        <dbReference type="EMBL" id="SDG38823.1"/>
    </source>
</evidence>
<dbReference type="Gene3D" id="3.20.20.70">
    <property type="entry name" value="Aldolase class I"/>
    <property type="match status" value="1"/>
</dbReference>
<dbReference type="GO" id="GO:0046872">
    <property type="term" value="F:metal ion binding"/>
    <property type="evidence" value="ECO:0007669"/>
    <property type="project" value="UniProtKB-KW"/>
</dbReference>
<gene>
    <name evidence="8" type="ORF">SAMN05421742_101104</name>
</gene>
<dbReference type="InterPro" id="IPR050377">
    <property type="entry name" value="Radical_SAM_PqqE_MftC-like"/>
</dbReference>
<name>A0A1G7TUA3_9PROT</name>
<protein>
    <submittedName>
        <fullName evidence="8">Radical SAM additional 4Fe4S-binding SPASM domain-containing protein</fullName>
    </submittedName>
</protein>
<dbReference type="STRING" id="83401.SAMN05421742_101104"/>
<dbReference type="InterPro" id="IPR058240">
    <property type="entry name" value="rSAM_sf"/>
</dbReference>
<keyword evidence="4" id="KW-0408">Iron</keyword>
<evidence type="ECO:0000256" key="3">
    <source>
        <dbReference type="ARBA" id="ARBA00022723"/>
    </source>
</evidence>